<dbReference type="InterPro" id="IPR004101">
    <property type="entry name" value="Mur_ligase_C"/>
</dbReference>
<feature type="domain" description="Mur ligase central" evidence="12">
    <location>
        <begin position="119"/>
        <end position="297"/>
    </location>
</feature>
<name>A0A1I7MU13_9HYPH</name>
<dbReference type="Gene3D" id="3.40.50.720">
    <property type="entry name" value="NAD(P)-binding Rossmann-like Domain"/>
    <property type="match status" value="1"/>
</dbReference>
<feature type="binding site" evidence="9">
    <location>
        <begin position="121"/>
        <end position="127"/>
    </location>
    <ligand>
        <name>ATP</name>
        <dbReference type="ChEBI" id="CHEBI:30616"/>
    </ligand>
</feature>
<dbReference type="GO" id="GO:0051301">
    <property type="term" value="P:cell division"/>
    <property type="evidence" value="ECO:0007669"/>
    <property type="project" value="UniProtKB-KW"/>
</dbReference>
<sequence>MIRATSFKGKSVAVFGLGASGIAAAEALRDGGAFVAAWDDGVAARDAAIARDIPLTDLSVADWAGYAALVLAPGVPLTHPLPHWTVKRARENAVEIIGDIEIFARERALHAPGAPFIAITGTNGKSTTTALITHILRHAGLDAQMGGNIGRPILTLDGPEPRRFHVIEMSSFQIDLTPTLAPTIGVMLNVTADHLDRHGTIDDYAAIKERIVAGADIAAVGIDDDYGLAMLRRRVPAGPAIAFSAEKSLAPGYSLLDDTIVCANREGLAVKLGSLKGIPTLRGRHNGQNALAAVAAVRECLNALGHSTDLDWQGALSSFPGLPHRMEEIGRIGKVLFVNDSKATNADSTEKALLSFPRDVYWILGGKPKAGGIESLAPYFERITKAYLIGEAADEFAQTLEGKVPFLRSGTLDEAVWAASNDAQSSEGAEPVVLLSPACASYDQFRNFEVRGESFRGLVASLPGIVMRAAP</sequence>
<keyword evidence="3 9" id="KW-0963">Cytoplasm</keyword>
<evidence type="ECO:0000313" key="13">
    <source>
        <dbReference type="EMBL" id="SFV25883.1"/>
    </source>
</evidence>
<evidence type="ECO:0000256" key="6">
    <source>
        <dbReference type="ARBA" id="ARBA00022741"/>
    </source>
</evidence>
<organism evidence="13 14">
    <name type="scientific">Hyphomicrobium facile</name>
    <dbReference type="NCBI Taxonomy" id="51670"/>
    <lineage>
        <taxon>Bacteria</taxon>
        <taxon>Pseudomonadati</taxon>
        <taxon>Pseudomonadota</taxon>
        <taxon>Alphaproteobacteria</taxon>
        <taxon>Hyphomicrobiales</taxon>
        <taxon>Hyphomicrobiaceae</taxon>
        <taxon>Hyphomicrobium</taxon>
    </lineage>
</organism>
<dbReference type="PANTHER" id="PTHR43692:SF1">
    <property type="entry name" value="UDP-N-ACETYLMURAMOYLALANINE--D-GLUTAMATE LIGASE"/>
    <property type="match status" value="1"/>
</dbReference>
<dbReference type="InterPro" id="IPR013221">
    <property type="entry name" value="Mur_ligase_cen"/>
</dbReference>
<dbReference type="SUPFAM" id="SSF51984">
    <property type="entry name" value="MurCD N-terminal domain"/>
    <property type="match status" value="1"/>
</dbReference>
<dbReference type="Proteomes" id="UP000199423">
    <property type="component" value="Unassembled WGS sequence"/>
</dbReference>
<comment type="catalytic activity">
    <reaction evidence="9 10">
        <text>UDP-N-acetyl-alpha-D-muramoyl-L-alanine + D-glutamate + ATP = UDP-N-acetyl-alpha-D-muramoyl-L-alanyl-D-glutamate + ADP + phosphate + H(+)</text>
        <dbReference type="Rhea" id="RHEA:16429"/>
        <dbReference type="ChEBI" id="CHEBI:15378"/>
        <dbReference type="ChEBI" id="CHEBI:29986"/>
        <dbReference type="ChEBI" id="CHEBI:30616"/>
        <dbReference type="ChEBI" id="CHEBI:43474"/>
        <dbReference type="ChEBI" id="CHEBI:83898"/>
        <dbReference type="ChEBI" id="CHEBI:83900"/>
        <dbReference type="ChEBI" id="CHEBI:456216"/>
        <dbReference type="EC" id="6.3.2.9"/>
    </reaction>
</comment>
<dbReference type="HAMAP" id="MF_00639">
    <property type="entry name" value="MurD"/>
    <property type="match status" value="1"/>
</dbReference>
<dbReference type="RefSeq" id="WP_092863049.1">
    <property type="nucleotide sequence ID" value="NZ_FPCH01000001.1"/>
</dbReference>
<dbReference type="Gene3D" id="3.90.190.20">
    <property type="entry name" value="Mur ligase, C-terminal domain"/>
    <property type="match status" value="1"/>
</dbReference>
<dbReference type="NCBIfam" id="TIGR01087">
    <property type="entry name" value="murD"/>
    <property type="match status" value="1"/>
</dbReference>
<dbReference type="SUPFAM" id="SSF53623">
    <property type="entry name" value="MurD-like peptide ligases, catalytic domain"/>
    <property type="match status" value="1"/>
</dbReference>
<dbReference type="PANTHER" id="PTHR43692">
    <property type="entry name" value="UDP-N-ACETYLMURAMOYLALANINE--D-GLUTAMATE LIGASE"/>
    <property type="match status" value="1"/>
</dbReference>
<protein>
    <recommendedName>
        <fullName evidence="9 10">UDP-N-acetylmuramoylalanine--D-glutamate ligase</fullName>
        <ecNumber evidence="9 10">6.3.2.9</ecNumber>
    </recommendedName>
    <alternativeName>
        <fullName evidence="9">D-glutamic acid-adding enzyme</fullName>
    </alternativeName>
    <alternativeName>
        <fullName evidence="9">UDP-N-acetylmuramoyl-L-alanyl-D-glutamate synthetase</fullName>
    </alternativeName>
</protein>
<reference evidence="14" key="1">
    <citation type="submission" date="2016-10" db="EMBL/GenBank/DDBJ databases">
        <authorList>
            <person name="Varghese N."/>
            <person name="Submissions S."/>
        </authorList>
    </citation>
    <scope>NUCLEOTIDE SEQUENCE [LARGE SCALE GENOMIC DNA]</scope>
    <source>
        <strain evidence="14">DSM 1565</strain>
    </source>
</reference>
<keyword evidence="14" id="KW-1185">Reference proteome</keyword>
<evidence type="ECO:0000256" key="9">
    <source>
        <dbReference type="HAMAP-Rule" id="MF_00639"/>
    </source>
</evidence>
<comment type="function">
    <text evidence="9 10">Cell wall formation. Catalyzes the addition of glutamate to the nucleotide precursor UDP-N-acetylmuramoyl-L-alanine (UMA).</text>
</comment>
<evidence type="ECO:0000256" key="10">
    <source>
        <dbReference type="RuleBase" id="RU003664"/>
    </source>
</evidence>
<dbReference type="OrthoDB" id="9809796at2"/>
<keyword evidence="9 10" id="KW-0573">Peptidoglycan synthesis</keyword>
<evidence type="ECO:0000256" key="3">
    <source>
        <dbReference type="ARBA" id="ARBA00022490"/>
    </source>
</evidence>
<keyword evidence="9 10" id="KW-0961">Cell wall biogenesis/degradation</keyword>
<proteinExistence type="inferred from homology"/>
<dbReference type="PROSITE" id="PS01011">
    <property type="entry name" value="FOLYLPOLYGLU_SYNT_1"/>
    <property type="match status" value="1"/>
</dbReference>
<evidence type="ECO:0000313" key="14">
    <source>
        <dbReference type="Proteomes" id="UP000199423"/>
    </source>
</evidence>
<evidence type="ECO:0000259" key="12">
    <source>
        <dbReference type="Pfam" id="PF08245"/>
    </source>
</evidence>
<dbReference type="InterPro" id="IPR005762">
    <property type="entry name" value="MurD"/>
</dbReference>
<comment type="subcellular location">
    <subcellularLocation>
        <location evidence="1 9 10">Cytoplasm</location>
    </subcellularLocation>
</comment>
<keyword evidence="6 9" id="KW-0547">Nucleotide-binding</keyword>
<dbReference type="GO" id="GO:0005737">
    <property type="term" value="C:cytoplasm"/>
    <property type="evidence" value="ECO:0007669"/>
    <property type="project" value="UniProtKB-SubCell"/>
</dbReference>
<dbReference type="GO" id="GO:0008764">
    <property type="term" value="F:UDP-N-acetylmuramoylalanine-D-glutamate ligase activity"/>
    <property type="evidence" value="ECO:0007669"/>
    <property type="project" value="UniProtKB-UniRule"/>
</dbReference>
<dbReference type="InterPro" id="IPR036615">
    <property type="entry name" value="Mur_ligase_C_dom_sf"/>
</dbReference>
<comment type="pathway">
    <text evidence="2 9 10">Cell wall biogenesis; peptidoglycan biosynthesis.</text>
</comment>
<keyword evidence="9 10" id="KW-0133">Cell shape</keyword>
<dbReference type="InterPro" id="IPR036565">
    <property type="entry name" value="Mur-like_cat_sf"/>
</dbReference>
<evidence type="ECO:0000259" key="11">
    <source>
        <dbReference type="Pfam" id="PF02875"/>
    </source>
</evidence>
<evidence type="ECO:0000256" key="8">
    <source>
        <dbReference type="ARBA" id="ARBA00023306"/>
    </source>
</evidence>
<dbReference type="UniPathway" id="UPA00219"/>
<evidence type="ECO:0000256" key="7">
    <source>
        <dbReference type="ARBA" id="ARBA00022840"/>
    </source>
</evidence>
<dbReference type="EMBL" id="FPCH01000001">
    <property type="protein sequence ID" value="SFV25883.1"/>
    <property type="molecule type" value="Genomic_DNA"/>
</dbReference>
<gene>
    <name evidence="9" type="primary">murD</name>
    <name evidence="13" type="ORF">SAMN04488557_0227</name>
</gene>
<evidence type="ECO:0000256" key="2">
    <source>
        <dbReference type="ARBA" id="ARBA00004752"/>
    </source>
</evidence>
<keyword evidence="5 9" id="KW-0132">Cell division</keyword>
<accession>A0A1I7MU13</accession>
<dbReference type="GO" id="GO:0004326">
    <property type="term" value="F:tetrahydrofolylpolyglutamate synthase activity"/>
    <property type="evidence" value="ECO:0007669"/>
    <property type="project" value="InterPro"/>
</dbReference>
<dbReference type="Pfam" id="PF08245">
    <property type="entry name" value="Mur_ligase_M"/>
    <property type="match status" value="1"/>
</dbReference>
<evidence type="ECO:0000256" key="4">
    <source>
        <dbReference type="ARBA" id="ARBA00022598"/>
    </source>
</evidence>
<evidence type="ECO:0000256" key="5">
    <source>
        <dbReference type="ARBA" id="ARBA00022618"/>
    </source>
</evidence>
<dbReference type="Gene3D" id="3.40.1190.10">
    <property type="entry name" value="Mur-like, catalytic domain"/>
    <property type="match status" value="1"/>
</dbReference>
<dbReference type="GO" id="GO:0005524">
    <property type="term" value="F:ATP binding"/>
    <property type="evidence" value="ECO:0007669"/>
    <property type="project" value="UniProtKB-UniRule"/>
</dbReference>
<keyword evidence="8 9" id="KW-0131">Cell cycle</keyword>
<dbReference type="STRING" id="51670.SAMN04488557_0227"/>
<feature type="domain" description="Mur ligase C-terminal" evidence="11">
    <location>
        <begin position="324"/>
        <end position="439"/>
    </location>
</feature>
<dbReference type="InterPro" id="IPR018109">
    <property type="entry name" value="Folylpolyglutamate_synth_CS"/>
</dbReference>
<comment type="similarity">
    <text evidence="9">Belongs to the MurCDEF family.</text>
</comment>
<dbReference type="EC" id="6.3.2.9" evidence="9 10"/>
<dbReference type="SUPFAM" id="SSF53244">
    <property type="entry name" value="MurD-like peptide ligases, peptide-binding domain"/>
    <property type="match status" value="1"/>
</dbReference>
<dbReference type="Pfam" id="PF02875">
    <property type="entry name" value="Mur_ligase_C"/>
    <property type="match status" value="1"/>
</dbReference>
<keyword evidence="7 9" id="KW-0067">ATP-binding</keyword>
<dbReference type="GO" id="GO:0008360">
    <property type="term" value="P:regulation of cell shape"/>
    <property type="evidence" value="ECO:0007669"/>
    <property type="project" value="UniProtKB-KW"/>
</dbReference>
<evidence type="ECO:0000256" key="1">
    <source>
        <dbReference type="ARBA" id="ARBA00004496"/>
    </source>
</evidence>
<keyword evidence="4 9" id="KW-0436">Ligase</keyword>
<dbReference type="AlphaFoldDB" id="A0A1I7MU13"/>
<dbReference type="GO" id="GO:0071555">
    <property type="term" value="P:cell wall organization"/>
    <property type="evidence" value="ECO:0007669"/>
    <property type="project" value="UniProtKB-KW"/>
</dbReference>
<dbReference type="GO" id="GO:0009252">
    <property type="term" value="P:peptidoglycan biosynthetic process"/>
    <property type="evidence" value="ECO:0007669"/>
    <property type="project" value="UniProtKB-UniRule"/>
</dbReference>